<feature type="domain" description="tRNA(Ile)-lysidine/2-thiocytidine synthase N-terminal" evidence="7">
    <location>
        <begin position="40"/>
        <end position="226"/>
    </location>
</feature>
<dbReference type="InterPro" id="IPR011063">
    <property type="entry name" value="TilS/TtcA_N"/>
</dbReference>
<dbReference type="AlphaFoldDB" id="A0A517VZN6"/>
<dbReference type="HAMAP" id="MF_01161">
    <property type="entry name" value="tRNA_Ile_lys_synt"/>
    <property type="match status" value="1"/>
</dbReference>
<keyword evidence="4 6" id="KW-0067">ATP-binding</keyword>
<dbReference type="InterPro" id="IPR014729">
    <property type="entry name" value="Rossmann-like_a/b/a_fold"/>
</dbReference>
<evidence type="ECO:0000313" key="9">
    <source>
        <dbReference type="Proteomes" id="UP000318704"/>
    </source>
</evidence>
<dbReference type="CDD" id="cd01992">
    <property type="entry name" value="TilS_N"/>
    <property type="match status" value="1"/>
</dbReference>
<keyword evidence="2 6" id="KW-0819">tRNA processing</keyword>
<feature type="binding site" evidence="6">
    <location>
        <begin position="45"/>
        <end position="50"/>
    </location>
    <ligand>
        <name>ATP</name>
        <dbReference type="ChEBI" id="CHEBI:30616"/>
    </ligand>
</feature>
<comment type="similarity">
    <text evidence="6">Belongs to the tRNA(Ile)-lysidine synthase family.</text>
</comment>
<dbReference type="PANTHER" id="PTHR43033:SF1">
    <property type="entry name" value="TRNA(ILE)-LYSIDINE SYNTHASE-RELATED"/>
    <property type="match status" value="1"/>
</dbReference>
<dbReference type="GO" id="GO:0005737">
    <property type="term" value="C:cytoplasm"/>
    <property type="evidence" value="ECO:0007669"/>
    <property type="project" value="UniProtKB-SubCell"/>
</dbReference>
<dbReference type="InterPro" id="IPR012795">
    <property type="entry name" value="tRNA_Ile_lys_synt_N"/>
</dbReference>
<proteinExistence type="inferred from homology"/>
<keyword evidence="3 6" id="KW-0547">Nucleotide-binding</keyword>
<comment type="domain">
    <text evidence="6">The N-terminal region contains the highly conserved SGGXDS motif, predicted to be a P-loop motif involved in ATP binding.</text>
</comment>
<evidence type="ECO:0000313" key="8">
    <source>
        <dbReference type="EMBL" id="QDT98468.1"/>
    </source>
</evidence>
<keyword evidence="6" id="KW-0963">Cytoplasm</keyword>
<evidence type="ECO:0000256" key="5">
    <source>
        <dbReference type="ARBA" id="ARBA00048539"/>
    </source>
</evidence>
<dbReference type="EMBL" id="CP037920">
    <property type="protein sequence ID" value="QDT98468.1"/>
    <property type="molecule type" value="Genomic_DNA"/>
</dbReference>
<dbReference type="GO" id="GO:0032267">
    <property type="term" value="F:tRNA(Ile)-lysidine synthase activity"/>
    <property type="evidence" value="ECO:0007669"/>
    <property type="project" value="UniProtKB-EC"/>
</dbReference>
<reference evidence="8 9" key="1">
    <citation type="submission" date="2019-03" db="EMBL/GenBank/DDBJ databases">
        <title>Deep-cultivation of Planctomycetes and their phenomic and genomic characterization uncovers novel biology.</title>
        <authorList>
            <person name="Wiegand S."/>
            <person name="Jogler M."/>
            <person name="Boedeker C."/>
            <person name="Pinto D."/>
            <person name="Vollmers J."/>
            <person name="Rivas-Marin E."/>
            <person name="Kohn T."/>
            <person name="Peeters S.H."/>
            <person name="Heuer A."/>
            <person name="Rast P."/>
            <person name="Oberbeckmann S."/>
            <person name="Bunk B."/>
            <person name="Jeske O."/>
            <person name="Meyerdierks A."/>
            <person name="Storesund J.E."/>
            <person name="Kallscheuer N."/>
            <person name="Luecker S."/>
            <person name="Lage O.M."/>
            <person name="Pohl T."/>
            <person name="Merkel B.J."/>
            <person name="Hornburger P."/>
            <person name="Mueller R.-W."/>
            <person name="Bruemmer F."/>
            <person name="Labrenz M."/>
            <person name="Spormann A.M."/>
            <person name="Op den Camp H."/>
            <person name="Overmann J."/>
            <person name="Amann R."/>
            <person name="Jetten M.S.M."/>
            <person name="Mascher T."/>
            <person name="Medema M.H."/>
            <person name="Devos D.P."/>
            <person name="Kaster A.-K."/>
            <person name="Ovreas L."/>
            <person name="Rohde M."/>
            <person name="Galperin M.Y."/>
            <person name="Jogler C."/>
        </authorList>
    </citation>
    <scope>NUCLEOTIDE SEQUENCE [LARGE SCALE GENOMIC DNA]</scope>
    <source>
        <strain evidence="8 9">V144</strain>
    </source>
</reference>
<dbReference type="NCBIfam" id="TIGR02432">
    <property type="entry name" value="lysidine_TilS_N"/>
    <property type="match status" value="1"/>
</dbReference>
<protein>
    <recommendedName>
        <fullName evidence="6">tRNA(Ile)-lysidine synthase</fullName>
        <ecNumber evidence="6">6.3.4.19</ecNumber>
    </recommendedName>
    <alternativeName>
        <fullName evidence="6">tRNA(Ile)-2-lysyl-cytidine synthase</fullName>
    </alternativeName>
    <alternativeName>
        <fullName evidence="6">tRNA(Ile)-lysidine synthetase</fullName>
    </alternativeName>
</protein>
<comment type="catalytic activity">
    <reaction evidence="5 6">
        <text>cytidine(34) in tRNA(Ile2) + L-lysine + ATP = lysidine(34) in tRNA(Ile2) + AMP + diphosphate + H(+)</text>
        <dbReference type="Rhea" id="RHEA:43744"/>
        <dbReference type="Rhea" id="RHEA-COMP:10625"/>
        <dbReference type="Rhea" id="RHEA-COMP:10670"/>
        <dbReference type="ChEBI" id="CHEBI:15378"/>
        <dbReference type="ChEBI" id="CHEBI:30616"/>
        <dbReference type="ChEBI" id="CHEBI:32551"/>
        <dbReference type="ChEBI" id="CHEBI:33019"/>
        <dbReference type="ChEBI" id="CHEBI:82748"/>
        <dbReference type="ChEBI" id="CHEBI:83665"/>
        <dbReference type="ChEBI" id="CHEBI:456215"/>
        <dbReference type="EC" id="6.3.4.19"/>
    </reaction>
</comment>
<dbReference type="RefSeq" id="WP_144987149.1">
    <property type="nucleotide sequence ID" value="NZ_CP037920.1"/>
</dbReference>
<gene>
    <name evidence="6 8" type="primary">tilS</name>
    <name evidence="8" type="ORF">V144x_39700</name>
</gene>
<name>A0A517VZN6_9PLAN</name>
<comment type="function">
    <text evidence="6">Ligates lysine onto the cytidine present at position 34 of the AUA codon-specific tRNA(Ile) that contains the anticodon CAU, in an ATP-dependent manner. Cytidine is converted to lysidine, thus changing the amino acid specificity of the tRNA from methionine to isoleucine.</text>
</comment>
<dbReference type="Gene3D" id="3.40.50.620">
    <property type="entry name" value="HUPs"/>
    <property type="match status" value="1"/>
</dbReference>
<dbReference type="SUPFAM" id="SSF52402">
    <property type="entry name" value="Adenine nucleotide alpha hydrolases-like"/>
    <property type="match status" value="1"/>
</dbReference>
<evidence type="ECO:0000256" key="3">
    <source>
        <dbReference type="ARBA" id="ARBA00022741"/>
    </source>
</evidence>
<organism evidence="8 9">
    <name type="scientific">Gimesia aquarii</name>
    <dbReference type="NCBI Taxonomy" id="2527964"/>
    <lineage>
        <taxon>Bacteria</taxon>
        <taxon>Pseudomonadati</taxon>
        <taxon>Planctomycetota</taxon>
        <taxon>Planctomycetia</taxon>
        <taxon>Planctomycetales</taxon>
        <taxon>Planctomycetaceae</taxon>
        <taxon>Gimesia</taxon>
    </lineage>
</organism>
<dbReference type="GO" id="GO:0006400">
    <property type="term" value="P:tRNA modification"/>
    <property type="evidence" value="ECO:0007669"/>
    <property type="project" value="UniProtKB-UniRule"/>
</dbReference>
<dbReference type="Gene3D" id="1.20.59.20">
    <property type="match status" value="1"/>
</dbReference>
<dbReference type="GO" id="GO:0005524">
    <property type="term" value="F:ATP binding"/>
    <property type="evidence" value="ECO:0007669"/>
    <property type="project" value="UniProtKB-UniRule"/>
</dbReference>
<dbReference type="SUPFAM" id="SSF82829">
    <property type="entry name" value="MesJ substrate recognition domain-like"/>
    <property type="match status" value="1"/>
</dbReference>
<keyword evidence="1 6" id="KW-0436">Ligase</keyword>
<accession>A0A517VZN6</accession>
<dbReference type="EC" id="6.3.4.19" evidence="6"/>
<dbReference type="Proteomes" id="UP000318704">
    <property type="component" value="Chromosome"/>
</dbReference>
<dbReference type="KEGG" id="gaw:V144x_39700"/>
<dbReference type="InterPro" id="IPR012094">
    <property type="entry name" value="tRNA_Ile_lys_synt"/>
</dbReference>
<evidence type="ECO:0000259" key="7">
    <source>
        <dbReference type="Pfam" id="PF01171"/>
    </source>
</evidence>
<evidence type="ECO:0000256" key="2">
    <source>
        <dbReference type="ARBA" id="ARBA00022694"/>
    </source>
</evidence>
<sequence>MNQFVQAVKQGLLECEGRIASESLKDINASPPTSILEKRILIAVSGGADSVALMRALHQLSNSSYPAWLTVAHFNHGLRGNCSDTDAKWLKTECERLTIPFVYEKQELSRLQQESSEGLEELCRKVRYDFLVRMAQENQCTRIAIAHTCDDQAETVLHHIIRGTAISGLKGIPRIRHLQEGIFLIRPVLEISREEILHYLKSCSQEFRQDETNSDVKFTRNRIRHELLPFLKKELNSNVIQALNRLSHQADEVSALIDEQAEQILTAATLDKNQETWRLDCDVFKNTPDYIIRQCFLKIWQRMDWPRKRMGFDHWQRLLKLSRSDQRLNLPDGINAERRERLLILRRLKAHTL</sequence>
<evidence type="ECO:0000256" key="6">
    <source>
        <dbReference type="HAMAP-Rule" id="MF_01161"/>
    </source>
</evidence>
<evidence type="ECO:0000256" key="1">
    <source>
        <dbReference type="ARBA" id="ARBA00022598"/>
    </source>
</evidence>
<dbReference type="Pfam" id="PF01171">
    <property type="entry name" value="ATP_bind_3"/>
    <property type="match status" value="1"/>
</dbReference>
<dbReference type="PANTHER" id="PTHR43033">
    <property type="entry name" value="TRNA(ILE)-LYSIDINE SYNTHASE-RELATED"/>
    <property type="match status" value="1"/>
</dbReference>
<evidence type="ECO:0000256" key="4">
    <source>
        <dbReference type="ARBA" id="ARBA00022840"/>
    </source>
</evidence>
<comment type="subcellular location">
    <subcellularLocation>
        <location evidence="6">Cytoplasm</location>
    </subcellularLocation>
</comment>